<evidence type="ECO:0000313" key="1">
    <source>
        <dbReference type="EMBL" id="PWN48261.1"/>
    </source>
</evidence>
<name>A0ACD0NR26_9BASI</name>
<proteinExistence type="predicted"/>
<sequence length="2008" mass="215464">MDPLDTSAEGGAPSSPSPSPTKPVPLPVTPSHHSSQNQAMSSSRSFKPPPRPGSSLRKPRKSHVADDPPSPPPPLPSFAPISPTALTDTTNLDNDNHHPHRFSFERPSSSSSSSQPTDPAAQTVALTRQLRQRLEQLSEDNQSQVNSAGLLGQGLLEIRQRLESLYDELQDELQRIEQDQNDSASEGHHATEMRTATARIHELNDRIDAEVDDMELKKQRLYSELGIHSAEADQTLRSIGDASPSKAARVASVIKNLTGHTPSRQAAPTPRQGDRRSRNAAARQAKADSELVNEIQAGLVQEVRRLQGLLAERDQQRIAVLASKDEMEKQLNIWKPKALLAAESEDKLKAENWDLNYAKQNLEEQLADLTASLKKADSEKAKLTRDLGKSREAVDSQRLQIDNLTTEIERLKQLRETDVALGRKNQAGMQREISDLQGRLTLAEKANAKDSNMSRSVSNSGILTDDSVRQLEDDDEERKRGMHAARLRSALGQGVAPPASPGDSVYSDDARASPLGARLVRDKEIQDLRSKLVVAQKKAGKDSAERRRLREQNSELKRLLLAAGGRAPADLDVESSEDEAGGLGHHGDDDDDDGHWIDEPGQSPAAKRSATMGIPKSSTRPSIANRLGIKGSTTEESSDFDDSFGDEDSVVAPQPLPTEADAKSAANSGSLTVGPEEAEDLSGTMETADHSGASRPSLDGMDPAFADVMRPAFGTAGKSLQRGLAGHHAPSSPLARNSMLADSSEGEMDSPPRQRSAGRLTSRKSAAALRPSSEVFEPSALVNELAGLDEPAAAAAAAAGDHAHDEPEALGDELDRAIQAGAPPKETAELGVMTEPLEDLVTPALAEQGRHHELVITELESKHAQLLAQKAAAHEEALATARASHERTLALASDEHESALHSRDALHAAALAATIAERAKAHEAALAQARSRHSRTLEEQVAASSSALAEAESKHQALLQEQAAKHKSELDRRDAAHAGAIADMERQHRDMVADIEATNATFEAQRDSAFKKAIAAREEALQRSEAEIERLSKALKELEARLEAARREHSDSNHARDASEKELLETRNALVLAQERVKEREAAAAASADVESDDNQQAAVVTDTENEADDFEDAVSHMVVAAPRVRHAKPSAAIESDTGSEAGAMPGTPGDATTSQDEAGIRKVILADLRESACQTDDLLWSRFQHSQAEPRPLSSMTNTSNRTADGFLGVGDFAVGQGGVMVLGGHRSQRPRDSVSTFGGNREGSFRVESPAPTMYTVGAVTGHHHQQQNQQVASRRPSMESTWSQLTDRQGNEIPPVPPLPDRSKPPSMAVPPPPSMPPPATIPTKTRAATNVATAYPPPPPRPTSPPPPDLLTRATAQRSSHLQVPPSKGSGGEQPRSVSRASTRTAPAPLTRPSNNRSRTMSSETSGSLPQTPIESSKGYAASVNGVGRQSITSKRSVAAYRRGPRQSSAASFVSDVTSELSRRFSLASSRNSDDDGDAGDRTFVARDRNRGVSEFGASDGTDPSVIQSITQTMIGEYMYKYTRRSMGRGGHSDRRHRRYFWVHPYTKMLYWTISDPGGAKVHEGTSKSASIEQVKVVEDLNVNPPGLYHLSIVIQTASREVKITAPSRERHEAWVSALGYLVSRPQIHDAAAIAAENDSNVNDGENAGTMTAAAAAAAMPRSSARQRSKTANGTVKSPSTTRRPSPPRSLRTRKSVDRVAYAAAQYESTPRQRGGSIGAHSGALYPSASSKRRDLAAREWLQQHERESNLSPTPSVRRGSMTPSRRNATGSGQGEAFASGLEAEDSYDGLVEIGDRLASDDPRLKTAEEMLEEDEQESGFEGLDNVRACCDGKHDVGSLAHNHHHHHHQSSHSSKRTLSRATTSKRNGGRQSSSRFSSIGLKSPKLDGEANQVWSDREATGGGGGGGGGSTSSSRAISPQPPQIMPLNLPRESLDSVTDMFGKQGSDGVGGVGHDNVFGGGGGRIQNRSASQPGQQRVPPATGSFGERIQKIKQARQSAGPRV</sequence>
<evidence type="ECO:0000313" key="2">
    <source>
        <dbReference type="Proteomes" id="UP000245626"/>
    </source>
</evidence>
<protein>
    <submittedName>
        <fullName evidence="1">Uncharacterized protein</fullName>
    </submittedName>
</protein>
<gene>
    <name evidence="1" type="ORF">IE53DRAFT_364051</name>
</gene>
<organism evidence="1 2">
    <name type="scientific">Violaceomyces palustris</name>
    <dbReference type="NCBI Taxonomy" id="1673888"/>
    <lineage>
        <taxon>Eukaryota</taxon>
        <taxon>Fungi</taxon>
        <taxon>Dikarya</taxon>
        <taxon>Basidiomycota</taxon>
        <taxon>Ustilaginomycotina</taxon>
        <taxon>Ustilaginomycetes</taxon>
        <taxon>Violaceomycetales</taxon>
        <taxon>Violaceomycetaceae</taxon>
        <taxon>Violaceomyces</taxon>
    </lineage>
</organism>
<keyword evidence="2" id="KW-1185">Reference proteome</keyword>
<accession>A0ACD0NR26</accession>
<reference evidence="1 2" key="1">
    <citation type="journal article" date="2018" name="Mol. Biol. Evol.">
        <title>Broad Genomic Sampling Reveals a Smut Pathogenic Ancestry of the Fungal Clade Ustilaginomycotina.</title>
        <authorList>
            <person name="Kijpornyongpan T."/>
            <person name="Mondo S.J."/>
            <person name="Barry K."/>
            <person name="Sandor L."/>
            <person name="Lee J."/>
            <person name="Lipzen A."/>
            <person name="Pangilinan J."/>
            <person name="LaButti K."/>
            <person name="Hainaut M."/>
            <person name="Henrissat B."/>
            <person name="Grigoriev I.V."/>
            <person name="Spatafora J.W."/>
            <person name="Aime M.C."/>
        </authorList>
    </citation>
    <scope>NUCLEOTIDE SEQUENCE [LARGE SCALE GENOMIC DNA]</scope>
    <source>
        <strain evidence="1 2">SA 807</strain>
    </source>
</reference>
<dbReference type="EMBL" id="KZ820239">
    <property type="protein sequence ID" value="PWN48261.1"/>
    <property type="molecule type" value="Genomic_DNA"/>
</dbReference>
<dbReference type="Proteomes" id="UP000245626">
    <property type="component" value="Unassembled WGS sequence"/>
</dbReference>